<keyword evidence="1" id="KW-0812">Transmembrane</keyword>
<dbReference type="AlphaFoldDB" id="A0A7S4ARE5"/>
<protein>
    <submittedName>
        <fullName evidence="2">Uncharacterized protein</fullName>
    </submittedName>
</protein>
<evidence type="ECO:0000256" key="1">
    <source>
        <dbReference type="SAM" id="Phobius"/>
    </source>
</evidence>
<sequence>MAWKATGLSLDDIVCAVLVLVPVSRLEELRLEERRQRGLDSRLTTKHGFVVVVVVCTGARKVTDVSLDDTVDVLFSFLVLVLFSVVRVVAVKTILSKLAIRLSAAY</sequence>
<dbReference type="EMBL" id="HBIX01024950">
    <property type="protein sequence ID" value="CAE0724465.1"/>
    <property type="molecule type" value="Transcribed_RNA"/>
</dbReference>
<feature type="transmembrane region" description="Helical" evidence="1">
    <location>
        <begin position="74"/>
        <end position="95"/>
    </location>
</feature>
<name>A0A7S4ARE5_9STRA</name>
<reference evidence="2" key="1">
    <citation type="submission" date="2021-01" db="EMBL/GenBank/DDBJ databases">
        <authorList>
            <person name="Corre E."/>
            <person name="Pelletier E."/>
            <person name="Niang G."/>
            <person name="Scheremetjew M."/>
            <person name="Finn R."/>
            <person name="Kale V."/>
            <person name="Holt S."/>
            <person name="Cochrane G."/>
            <person name="Meng A."/>
            <person name="Brown T."/>
            <person name="Cohen L."/>
        </authorList>
    </citation>
    <scope>NUCLEOTIDE SEQUENCE</scope>
    <source>
        <strain evidence="2">10249 10 AB</strain>
    </source>
</reference>
<proteinExistence type="predicted"/>
<keyword evidence="1" id="KW-0472">Membrane</keyword>
<gene>
    <name evidence="2" type="ORF">PAUS00366_LOCUS17221</name>
</gene>
<accession>A0A7S4ARE5</accession>
<keyword evidence="1" id="KW-1133">Transmembrane helix</keyword>
<evidence type="ECO:0000313" key="2">
    <source>
        <dbReference type="EMBL" id="CAE0724465.1"/>
    </source>
</evidence>
<organism evidence="2">
    <name type="scientific">Pseudo-nitzschia australis</name>
    <dbReference type="NCBI Taxonomy" id="44445"/>
    <lineage>
        <taxon>Eukaryota</taxon>
        <taxon>Sar</taxon>
        <taxon>Stramenopiles</taxon>
        <taxon>Ochrophyta</taxon>
        <taxon>Bacillariophyta</taxon>
        <taxon>Bacillariophyceae</taxon>
        <taxon>Bacillariophycidae</taxon>
        <taxon>Bacillariales</taxon>
        <taxon>Bacillariaceae</taxon>
        <taxon>Pseudo-nitzschia</taxon>
    </lineage>
</organism>